<evidence type="ECO:0000313" key="5">
    <source>
        <dbReference type="EMBL" id="SHK28003.1"/>
    </source>
</evidence>
<evidence type="ECO:0000256" key="2">
    <source>
        <dbReference type="ARBA" id="ARBA00023125"/>
    </source>
</evidence>
<dbReference type="Gene3D" id="1.10.10.10">
    <property type="entry name" value="Winged helix-like DNA-binding domain superfamily/Winged helix DNA-binding domain"/>
    <property type="match status" value="1"/>
</dbReference>
<dbReference type="AlphaFoldDB" id="A0A1M6R6D0"/>
<name>A0A1M6R6D0_9CLOT</name>
<dbReference type="OrthoDB" id="5358347at2"/>
<evidence type="ECO:0000256" key="1">
    <source>
        <dbReference type="ARBA" id="ARBA00023015"/>
    </source>
</evidence>
<dbReference type="RefSeq" id="WP_072991058.1">
    <property type="nucleotide sequence ID" value="NZ_FQZB01000015.1"/>
</dbReference>
<dbReference type="InterPro" id="IPR052067">
    <property type="entry name" value="Metal_resp_HTH_trans_reg"/>
</dbReference>
<accession>A0A1M6R6D0</accession>
<dbReference type="InterPro" id="IPR036390">
    <property type="entry name" value="WH_DNA-bd_sf"/>
</dbReference>
<organism evidence="5 6">
    <name type="scientific">Clostridium cavendishii DSM 21758</name>
    <dbReference type="NCBI Taxonomy" id="1121302"/>
    <lineage>
        <taxon>Bacteria</taxon>
        <taxon>Bacillati</taxon>
        <taxon>Bacillota</taxon>
        <taxon>Clostridia</taxon>
        <taxon>Eubacteriales</taxon>
        <taxon>Clostridiaceae</taxon>
        <taxon>Clostridium</taxon>
    </lineage>
</organism>
<dbReference type="GO" id="GO:0003700">
    <property type="term" value="F:DNA-binding transcription factor activity"/>
    <property type="evidence" value="ECO:0007669"/>
    <property type="project" value="InterPro"/>
</dbReference>
<reference evidence="5 6" key="1">
    <citation type="submission" date="2016-11" db="EMBL/GenBank/DDBJ databases">
        <authorList>
            <person name="Jaros S."/>
            <person name="Januszkiewicz K."/>
            <person name="Wedrychowicz H."/>
        </authorList>
    </citation>
    <scope>NUCLEOTIDE SEQUENCE [LARGE SCALE GENOMIC DNA]</scope>
    <source>
        <strain evidence="5 6">DSM 21758</strain>
    </source>
</reference>
<evidence type="ECO:0000259" key="4">
    <source>
        <dbReference type="PROSITE" id="PS50995"/>
    </source>
</evidence>
<dbReference type="EMBL" id="FQZB01000015">
    <property type="protein sequence ID" value="SHK28003.1"/>
    <property type="molecule type" value="Genomic_DNA"/>
</dbReference>
<dbReference type="InterPro" id="IPR036388">
    <property type="entry name" value="WH-like_DNA-bd_sf"/>
</dbReference>
<dbReference type="InterPro" id="IPR000835">
    <property type="entry name" value="HTH_MarR-typ"/>
</dbReference>
<keyword evidence="3" id="KW-0804">Transcription</keyword>
<dbReference type="SMART" id="SM00347">
    <property type="entry name" value="HTH_MARR"/>
    <property type="match status" value="1"/>
</dbReference>
<evidence type="ECO:0000256" key="3">
    <source>
        <dbReference type="ARBA" id="ARBA00023163"/>
    </source>
</evidence>
<dbReference type="PANTHER" id="PTHR35790:SF4">
    <property type="entry name" value="HTH-TYPE TRANSCRIPTIONAL REGULATOR PCHR"/>
    <property type="match status" value="1"/>
</dbReference>
<dbReference type="STRING" id="1121302.SAMN02745163_03554"/>
<gene>
    <name evidence="5" type="ORF">SAMN02745163_03554</name>
</gene>
<dbReference type="PANTHER" id="PTHR35790">
    <property type="entry name" value="HTH-TYPE TRANSCRIPTIONAL REGULATOR PCHR"/>
    <property type="match status" value="1"/>
</dbReference>
<proteinExistence type="predicted"/>
<dbReference type="GO" id="GO:0003677">
    <property type="term" value="F:DNA binding"/>
    <property type="evidence" value="ECO:0007669"/>
    <property type="project" value="UniProtKB-KW"/>
</dbReference>
<dbReference type="PROSITE" id="PS50995">
    <property type="entry name" value="HTH_MARR_2"/>
    <property type="match status" value="1"/>
</dbReference>
<keyword evidence="6" id="KW-1185">Reference proteome</keyword>
<dbReference type="SUPFAM" id="SSF46785">
    <property type="entry name" value="Winged helix' DNA-binding domain"/>
    <property type="match status" value="1"/>
</dbReference>
<sequence length="174" mass="20541">MTMDYKVDNSEELFEKVISFINHVTDSEKNKESNLIQAILNIKEDEEEVKKEFNKISKDDIRDISLSEFHVIECIGKNNMPNNIFIARELDMTKGGISKINSKLLTKEIIKAKRVENNKKEIYYSLTDKGIALFKLHEYFHKKERQKLIEIFNTYKEEEVTAIFKFIDDLKKVI</sequence>
<feature type="domain" description="HTH marR-type" evidence="4">
    <location>
        <begin position="32"/>
        <end position="172"/>
    </location>
</feature>
<keyword evidence="2" id="KW-0238">DNA-binding</keyword>
<dbReference type="Proteomes" id="UP000184310">
    <property type="component" value="Unassembled WGS sequence"/>
</dbReference>
<keyword evidence="1" id="KW-0805">Transcription regulation</keyword>
<evidence type="ECO:0000313" key="6">
    <source>
        <dbReference type="Proteomes" id="UP000184310"/>
    </source>
</evidence>
<protein>
    <submittedName>
        <fullName evidence="5">Transcriptional regulator, MarR family</fullName>
    </submittedName>
</protein>